<evidence type="ECO:0000313" key="2">
    <source>
        <dbReference type="Proteomes" id="UP000179227"/>
    </source>
</evidence>
<protein>
    <submittedName>
        <fullName evidence="1">Uncharacterized protein</fullName>
    </submittedName>
</protein>
<comment type="caution">
    <text evidence="1">The sequence shown here is derived from an EMBL/GenBank/DDBJ whole genome shotgun (WGS) entry which is preliminary data.</text>
</comment>
<accession>A0A1F5I2M6</accession>
<evidence type="ECO:0000313" key="1">
    <source>
        <dbReference type="EMBL" id="OGE10509.1"/>
    </source>
</evidence>
<gene>
    <name evidence="1" type="ORF">A3A60_03125</name>
</gene>
<dbReference type="AlphaFoldDB" id="A0A1F5I2M6"/>
<dbReference type="EMBL" id="MFBS01000010">
    <property type="protein sequence ID" value="OGE10509.1"/>
    <property type="molecule type" value="Genomic_DNA"/>
</dbReference>
<proteinExistence type="predicted"/>
<organism evidence="1 2">
    <name type="scientific">Candidatus Curtissbacteria bacterium RIFCSPLOWO2_01_FULL_42_26</name>
    <dbReference type="NCBI Taxonomy" id="1797729"/>
    <lineage>
        <taxon>Bacteria</taxon>
        <taxon>Candidatus Curtissiibacteriota</taxon>
    </lineage>
</organism>
<reference evidence="1 2" key="1">
    <citation type="journal article" date="2016" name="Nat. Commun.">
        <title>Thousands of microbial genomes shed light on interconnected biogeochemical processes in an aquifer system.</title>
        <authorList>
            <person name="Anantharaman K."/>
            <person name="Brown C.T."/>
            <person name="Hug L.A."/>
            <person name="Sharon I."/>
            <person name="Castelle C.J."/>
            <person name="Probst A.J."/>
            <person name="Thomas B.C."/>
            <person name="Singh A."/>
            <person name="Wilkins M.J."/>
            <person name="Karaoz U."/>
            <person name="Brodie E.L."/>
            <person name="Williams K.H."/>
            <person name="Hubbard S.S."/>
            <person name="Banfield J.F."/>
        </authorList>
    </citation>
    <scope>NUCLEOTIDE SEQUENCE [LARGE SCALE GENOMIC DNA]</scope>
</reference>
<sequence length="144" mass="16475">MSRSHERQNTHPLTPKEAEEFLVQFQRNITQATSVEEIDRQAEAFFTGLVPISFDWLANNLKGISAKGKALILQYWERLPEEVENEDEISKEMDQDTVLRAEVLMDAPEEERQALFAIMGSLQLMRPLGGSLKDLAPKLFQVED</sequence>
<name>A0A1F5I2M6_9BACT</name>
<dbReference type="STRING" id="1797729.A3A60_03125"/>
<dbReference type="Proteomes" id="UP000179227">
    <property type="component" value="Unassembled WGS sequence"/>
</dbReference>